<evidence type="ECO:0000313" key="2">
    <source>
        <dbReference type="Proteomes" id="UP000295418"/>
    </source>
</evidence>
<dbReference type="RefSeq" id="WP_132418910.1">
    <property type="nucleotide sequence ID" value="NZ_SKFG01000014.1"/>
</dbReference>
<dbReference type="SUPFAM" id="SSF69279">
    <property type="entry name" value="Phage tail proteins"/>
    <property type="match status" value="1"/>
</dbReference>
<sequence>MNFKRFVEVTIGDQKFANNSFTIEFSIPFTDESTPDECEIKIYNLTESTIARFSRSTAVVINAGYEGDVGVTLVGTISKVATQFMGPDKITTINVIDGIIGSSVQKAYAKGTNGNYIIRDLAASAGIPIAKLVTKDVVFNSGYAVNGMPLDIIRKVARECGSKAYIDRGQLVVTPVSTQGSVLVLSPDTGLIGYPEPFEDERGKGYKLTSQFSHPVTKGSIVQLQSRIANAVLYVRAGKHTFNIQTFTTEMEAIY</sequence>
<dbReference type="AlphaFoldDB" id="A0A4R4E8Q3"/>
<keyword evidence="2" id="KW-1185">Reference proteome</keyword>
<dbReference type="EMBL" id="SKFG01000014">
    <property type="protein sequence ID" value="TCZ76184.1"/>
    <property type="molecule type" value="Genomic_DNA"/>
</dbReference>
<proteinExistence type="predicted"/>
<protein>
    <recommendedName>
        <fullName evidence="3">Phage tail protein</fullName>
    </recommendedName>
</protein>
<gene>
    <name evidence="1" type="ORF">E0485_15215</name>
</gene>
<organism evidence="1 2">
    <name type="scientific">Paenibacillus albiflavus</name>
    <dbReference type="NCBI Taxonomy" id="2545760"/>
    <lineage>
        <taxon>Bacteria</taxon>
        <taxon>Bacillati</taxon>
        <taxon>Bacillota</taxon>
        <taxon>Bacilli</taxon>
        <taxon>Bacillales</taxon>
        <taxon>Paenibacillaceae</taxon>
        <taxon>Paenibacillus</taxon>
    </lineage>
</organism>
<dbReference type="OrthoDB" id="1919832at2"/>
<comment type="caution">
    <text evidence="1">The sequence shown here is derived from an EMBL/GenBank/DDBJ whole genome shotgun (WGS) entry which is preliminary data.</text>
</comment>
<evidence type="ECO:0008006" key="3">
    <source>
        <dbReference type="Google" id="ProtNLM"/>
    </source>
</evidence>
<dbReference type="Pfam" id="PF22759">
    <property type="entry name" value="E217_GP41"/>
    <property type="match status" value="1"/>
</dbReference>
<reference evidence="1 2" key="1">
    <citation type="submission" date="2019-03" db="EMBL/GenBank/DDBJ databases">
        <authorList>
            <person name="Kim M.K.M."/>
        </authorList>
    </citation>
    <scope>NUCLEOTIDE SEQUENCE [LARGE SCALE GENOMIC DNA]</scope>
    <source>
        <strain evidence="1 2">18JY21-1</strain>
    </source>
</reference>
<name>A0A4R4E8Q3_9BACL</name>
<accession>A0A4R4E8Q3</accession>
<dbReference type="Proteomes" id="UP000295418">
    <property type="component" value="Unassembled WGS sequence"/>
</dbReference>
<dbReference type="InterPro" id="IPR054496">
    <property type="entry name" value="E217_GP41"/>
</dbReference>
<dbReference type="NCBIfam" id="NF047561">
    <property type="entry name" value="orf58_phage_fam"/>
    <property type="match status" value="1"/>
</dbReference>
<evidence type="ECO:0000313" key="1">
    <source>
        <dbReference type="EMBL" id="TCZ76184.1"/>
    </source>
</evidence>